<organism evidence="11 12">
    <name type="scientific">Pseudomonas kuykendallii</name>
    <dbReference type="NCBI Taxonomy" id="1007099"/>
    <lineage>
        <taxon>Bacteria</taxon>
        <taxon>Pseudomonadati</taxon>
        <taxon>Pseudomonadota</taxon>
        <taxon>Gammaproteobacteria</taxon>
        <taxon>Pseudomonadales</taxon>
        <taxon>Pseudomonadaceae</taxon>
        <taxon>Pseudomonas</taxon>
    </lineage>
</organism>
<dbReference type="Pfam" id="PF13566">
    <property type="entry name" value="DUF4130"/>
    <property type="match status" value="1"/>
</dbReference>
<proteinExistence type="inferred from homology"/>
<keyword evidence="3" id="KW-0004">4Fe-4S</keyword>
<evidence type="ECO:0000256" key="5">
    <source>
        <dbReference type="ARBA" id="ARBA00022763"/>
    </source>
</evidence>
<evidence type="ECO:0000256" key="2">
    <source>
        <dbReference type="ARBA" id="ARBA00019403"/>
    </source>
</evidence>
<evidence type="ECO:0000313" key="11">
    <source>
        <dbReference type="EMBL" id="SDW38155.1"/>
    </source>
</evidence>
<dbReference type="PANTHER" id="PTHR33693">
    <property type="entry name" value="TYPE-5 URACIL-DNA GLYCOSYLASE"/>
    <property type="match status" value="1"/>
</dbReference>
<evidence type="ECO:0000256" key="1">
    <source>
        <dbReference type="ARBA" id="ARBA00006521"/>
    </source>
</evidence>
<gene>
    <name evidence="11" type="ORF">SAMN05216287_0858</name>
</gene>
<dbReference type="OrthoDB" id="5290748at2"/>
<evidence type="ECO:0000256" key="6">
    <source>
        <dbReference type="ARBA" id="ARBA00022801"/>
    </source>
</evidence>
<accession>A0A1H2T374</accession>
<dbReference type="NCBIfam" id="TIGR00758">
    <property type="entry name" value="UDG_fam4"/>
    <property type="match status" value="1"/>
</dbReference>
<dbReference type="GO" id="GO:0006281">
    <property type="term" value="P:DNA repair"/>
    <property type="evidence" value="ECO:0007669"/>
    <property type="project" value="UniProtKB-KW"/>
</dbReference>
<evidence type="ECO:0000256" key="7">
    <source>
        <dbReference type="ARBA" id="ARBA00023004"/>
    </source>
</evidence>
<dbReference type="Proteomes" id="UP000243778">
    <property type="component" value="Unassembled WGS sequence"/>
</dbReference>
<evidence type="ECO:0000256" key="9">
    <source>
        <dbReference type="ARBA" id="ARBA00023204"/>
    </source>
</evidence>
<dbReference type="AlphaFoldDB" id="A0A1H2T374"/>
<feature type="domain" description="Uracil-DNA glycosylase-like" evidence="10">
    <location>
        <begin position="307"/>
        <end position="477"/>
    </location>
</feature>
<keyword evidence="6" id="KW-0378">Hydrolase</keyword>
<dbReference type="RefSeq" id="WP_090225215.1">
    <property type="nucleotide sequence ID" value="NZ_FNNU01000001.1"/>
</dbReference>
<evidence type="ECO:0000256" key="8">
    <source>
        <dbReference type="ARBA" id="ARBA00023014"/>
    </source>
</evidence>
<dbReference type="GO" id="GO:0097506">
    <property type="term" value="F:deaminated base DNA N-glycosylase activity"/>
    <property type="evidence" value="ECO:0007669"/>
    <property type="project" value="UniProtKB-ARBA"/>
</dbReference>
<keyword evidence="12" id="KW-1185">Reference proteome</keyword>
<keyword evidence="7" id="KW-0408">Iron</keyword>
<evidence type="ECO:0000259" key="10">
    <source>
        <dbReference type="SMART" id="SM00986"/>
    </source>
</evidence>
<dbReference type="InterPro" id="IPR025404">
    <property type="entry name" value="DUF4130"/>
</dbReference>
<dbReference type="PANTHER" id="PTHR33693:SF9">
    <property type="entry name" value="TYPE-4 URACIL-DNA GLYCOSYLASE"/>
    <property type="match status" value="1"/>
</dbReference>
<evidence type="ECO:0000313" key="12">
    <source>
        <dbReference type="Proteomes" id="UP000243778"/>
    </source>
</evidence>
<dbReference type="NCBIfam" id="TIGR03914">
    <property type="entry name" value="UDG_fam_dom"/>
    <property type="match status" value="1"/>
</dbReference>
<protein>
    <recommendedName>
        <fullName evidence="2">Type-4 uracil-DNA glycosylase</fullName>
    </recommendedName>
</protein>
<dbReference type="InterPro" id="IPR051536">
    <property type="entry name" value="UDG_Type-4/5"/>
</dbReference>
<dbReference type="STRING" id="1007099.SAMN05216287_0858"/>
<dbReference type="GO" id="GO:0046872">
    <property type="term" value="F:metal ion binding"/>
    <property type="evidence" value="ECO:0007669"/>
    <property type="project" value="UniProtKB-KW"/>
</dbReference>
<dbReference type="SMART" id="SM00987">
    <property type="entry name" value="UreE_C"/>
    <property type="match status" value="1"/>
</dbReference>
<evidence type="ECO:0000256" key="3">
    <source>
        <dbReference type="ARBA" id="ARBA00022485"/>
    </source>
</evidence>
<keyword evidence="5" id="KW-0227">DNA damage</keyword>
<comment type="similarity">
    <text evidence="1">Belongs to the uracil-DNA glycosylase (UDG) superfamily. Type 4 (UDGa) family.</text>
</comment>
<name>A0A1H2T374_9PSED</name>
<dbReference type="SMART" id="SM00986">
    <property type="entry name" value="UDG"/>
    <property type="match status" value="1"/>
</dbReference>
<dbReference type="InterPro" id="IPR036895">
    <property type="entry name" value="Uracil-DNA_glycosylase-like_sf"/>
</dbReference>
<dbReference type="InterPro" id="IPR023875">
    <property type="entry name" value="DNA_repair_put"/>
</dbReference>
<keyword evidence="8" id="KW-0411">Iron-sulfur</keyword>
<dbReference type="Gene3D" id="3.40.470.10">
    <property type="entry name" value="Uracil-DNA glycosylase-like domain"/>
    <property type="match status" value="1"/>
</dbReference>
<dbReference type="InterPro" id="IPR005122">
    <property type="entry name" value="Uracil-DNA_glycosylase-like"/>
</dbReference>
<sequence length="485" mass="54037">MRLVRFSGRFADWRKECRTLLEDGVAPHTLTWQVDSAGDDLFAAVGEEPARYADTRAALKVPRELPELLESAARFRADDRWALLYRVLWRVTGGDRSAMLAGDIDGAVLQRRVKAVRREAHHMHAFLRFRQRDAALGAPQFVAWHEPAHDVLDLGAEHFAERMGRSTWLIATPDGAAHFDGTRLHYQEGCPAELRAFAEGIRDDGERLWQAYYASTFNPARLNEKVMRGHMPARFWKHLPEGPLIAELMSQARAGQQRLAQTAAVGEQDGRQVLIAREKAQPQRPLPSSLENCRNCDIWRDATRAVPGEGPPRARIMLLGEQPGDQEDLAGKPFIGPAGEVLARALAEAGLRREDVYLTNAVKHFKWQPRGGIAGRAATRLHATPKPAEIKACRGWLGKELEEVQPQVIVALGRTALASLLEIHDPQRVRLADFAGRAFAHQGRWVVVAPHPAAVLRAADAAERRFAELAEALRQASELQEVMPT</sequence>
<dbReference type="GO" id="GO:0051539">
    <property type="term" value="F:4 iron, 4 sulfur cluster binding"/>
    <property type="evidence" value="ECO:0007669"/>
    <property type="project" value="UniProtKB-KW"/>
</dbReference>
<reference evidence="12" key="1">
    <citation type="submission" date="2016-10" db="EMBL/GenBank/DDBJ databases">
        <authorList>
            <person name="Varghese N."/>
            <person name="Submissions S."/>
        </authorList>
    </citation>
    <scope>NUCLEOTIDE SEQUENCE [LARGE SCALE GENOMIC DNA]</scope>
    <source>
        <strain evidence="12">NRRL B-59562</strain>
    </source>
</reference>
<dbReference type="CDD" id="cd10030">
    <property type="entry name" value="UDG-F4_TTUDGA_SPO1dp_like"/>
    <property type="match status" value="1"/>
</dbReference>
<dbReference type="Pfam" id="PF03167">
    <property type="entry name" value="UDG"/>
    <property type="match status" value="1"/>
</dbReference>
<dbReference type="SUPFAM" id="SSF52141">
    <property type="entry name" value="Uracil-DNA glycosylase-like"/>
    <property type="match status" value="1"/>
</dbReference>
<dbReference type="EMBL" id="FNNU01000001">
    <property type="protein sequence ID" value="SDW38155.1"/>
    <property type="molecule type" value="Genomic_DNA"/>
</dbReference>
<keyword evidence="9" id="KW-0234">DNA repair</keyword>
<evidence type="ECO:0000256" key="4">
    <source>
        <dbReference type="ARBA" id="ARBA00022723"/>
    </source>
</evidence>
<dbReference type="NCBIfam" id="TIGR03915">
    <property type="entry name" value="SAM_7_link_chp"/>
    <property type="match status" value="1"/>
</dbReference>
<keyword evidence="4" id="KW-0479">Metal-binding</keyword>
<dbReference type="InterPro" id="IPR005273">
    <property type="entry name" value="Ura-DNA_glyco_family4"/>
</dbReference>